<keyword evidence="5 6" id="KW-0472">Membrane</keyword>
<reference evidence="7 8" key="1">
    <citation type="submission" date="2020-09" db="EMBL/GenBank/DDBJ databases">
        <title>Dyella sp. 7MK23 isolated from forest soil.</title>
        <authorList>
            <person name="Fu J."/>
        </authorList>
    </citation>
    <scope>NUCLEOTIDE SEQUENCE [LARGE SCALE GENOMIC DNA]</scope>
    <source>
        <strain evidence="7 8">7MK23</strain>
    </source>
</reference>
<dbReference type="PANTHER" id="PTHR31885:SF6">
    <property type="entry name" value="GH04784P"/>
    <property type="match status" value="1"/>
</dbReference>
<evidence type="ECO:0000313" key="8">
    <source>
        <dbReference type="Proteomes" id="UP000651010"/>
    </source>
</evidence>
<dbReference type="Pfam" id="PF07947">
    <property type="entry name" value="YhhN"/>
    <property type="match status" value="1"/>
</dbReference>
<dbReference type="InterPro" id="IPR012506">
    <property type="entry name" value="TMEM86B-like"/>
</dbReference>
<comment type="caution">
    <text evidence="7">The sequence shown here is derived from an EMBL/GenBank/DDBJ whole genome shotgun (WGS) entry which is preliminary data.</text>
</comment>
<evidence type="ECO:0000256" key="6">
    <source>
        <dbReference type="SAM" id="Phobius"/>
    </source>
</evidence>
<feature type="transmembrane region" description="Helical" evidence="6">
    <location>
        <begin position="37"/>
        <end position="55"/>
    </location>
</feature>
<keyword evidence="4 6" id="KW-1133">Transmembrane helix</keyword>
<gene>
    <name evidence="7" type="ORF">IGX34_04150</name>
</gene>
<keyword evidence="3 6" id="KW-0812">Transmembrane</keyword>
<feature type="transmembrane region" description="Helical" evidence="6">
    <location>
        <begin position="142"/>
        <end position="163"/>
    </location>
</feature>
<comment type="subcellular location">
    <subcellularLocation>
        <location evidence="1">Membrane</location>
        <topology evidence="1">Multi-pass membrane protein</topology>
    </subcellularLocation>
</comment>
<dbReference type="Proteomes" id="UP000651010">
    <property type="component" value="Unassembled WGS sequence"/>
</dbReference>
<evidence type="ECO:0000256" key="3">
    <source>
        <dbReference type="ARBA" id="ARBA00022692"/>
    </source>
</evidence>
<dbReference type="EMBL" id="JACZZA010000001">
    <property type="protein sequence ID" value="MBE1159565.1"/>
    <property type="molecule type" value="Genomic_DNA"/>
</dbReference>
<sequence>MSVVSSAPRLWPLIVLGAAGAIAGSLATQGGTDAWHWLHWLCKPLATVLILFVALRTPSPVSASYRRRIVAGMLFCLLGDVLLMLPQDLFVPGLVSFLIAHALFIAAFSSDVRFPALLWPWLLCLAIGAGMTFLLWRGIAPALRAPVLVYVCVLASMAGQALGRAIRLRDSAARFAALGALLFMASDSLLAWDRFRAALPLSALYILATYYAALWLIAVSVQGRTVESRDWR</sequence>
<accession>A0ABR9G6A8</accession>
<feature type="transmembrane region" description="Helical" evidence="6">
    <location>
        <begin position="91"/>
        <end position="109"/>
    </location>
</feature>
<evidence type="ECO:0000256" key="4">
    <source>
        <dbReference type="ARBA" id="ARBA00022989"/>
    </source>
</evidence>
<name>A0ABR9G6A8_9GAMM</name>
<evidence type="ECO:0000256" key="5">
    <source>
        <dbReference type="ARBA" id="ARBA00023136"/>
    </source>
</evidence>
<evidence type="ECO:0000256" key="2">
    <source>
        <dbReference type="ARBA" id="ARBA00007375"/>
    </source>
</evidence>
<organism evidence="7 8">
    <name type="scientific">Dyella acidiphila</name>
    <dbReference type="NCBI Taxonomy" id="2775866"/>
    <lineage>
        <taxon>Bacteria</taxon>
        <taxon>Pseudomonadati</taxon>
        <taxon>Pseudomonadota</taxon>
        <taxon>Gammaproteobacteria</taxon>
        <taxon>Lysobacterales</taxon>
        <taxon>Rhodanobacteraceae</taxon>
        <taxon>Dyella</taxon>
    </lineage>
</organism>
<feature type="transmembrane region" description="Helical" evidence="6">
    <location>
        <begin position="116"/>
        <end position="136"/>
    </location>
</feature>
<protein>
    <submittedName>
        <fullName evidence="7">Lysoplasmalogenase</fullName>
    </submittedName>
</protein>
<evidence type="ECO:0000256" key="1">
    <source>
        <dbReference type="ARBA" id="ARBA00004141"/>
    </source>
</evidence>
<comment type="similarity">
    <text evidence="2">Belongs to the TMEM86 family.</text>
</comment>
<dbReference type="PANTHER" id="PTHR31885">
    <property type="entry name" value="GH04784P"/>
    <property type="match status" value="1"/>
</dbReference>
<keyword evidence="8" id="KW-1185">Reference proteome</keyword>
<feature type="transmembrane region" description="Helical" evidence="6">
    <location>
        <begin position="198"/>
        <end position="219"/>
    </location>
</feature>
<feature type="transmembrane region" description="Helical" evidence="6">
    <location>
        <begin position="175"/>
        <end position="192"/>
    </location>
</feature>
<dbReference type="RefSeq" id="WP_192554383.1">
    <property type="nucleotide sequence ID" value="NZ_JACZZA010000001.1"/>
</dbReference>
<evidence type="ECO:0000313" key="7">
    <source>
        <dbReference type="EMBL" id="MBE1159565.1"/>
    </source>
</evidence>
<proteinExistence type="inferred from homology"/>
<feature type="transmembrane region" description="Helical" evidence="6">
    <location>
        <begin position="67"/>
        <end position="85"/>
    </location>
</feature>